<evidence type="ECO:0000256" key="2">
    <source>
        <dbReference type="ARBA" id="ARBA00022801"/>
    </source>
</evidence>
<feature type="domain" description="EGF-like" evidence="5">
    <location>
        <begin position="26"/>
        <end position="58"/>
    </location>
</feature>
<feature type="domain" description="EGF-like" evidence="5">
    <location>
        <begin position="59"/>
        <end position="88"/>
    </location>
</feature>
<evidence type="ECO:0000313" key="8">
    <source>
        <dbReference type="Proteomes" id="UP000018208"/>
    </source>
</evidence>
<feature type="domain" description="EGF-like" evidence="5">
    <location>
        <begin position="210"/>
        <end position="243"/>
    </location>
</feature>
<proteinExistence type="inferred from homology"/>
<keyword evidence="3" id="KW-0326">Glycosidase</keyword>
<dbReference type="InterPro" id="IPR006212">
    <property type="entry name" value="Furin_repeat"/>
</dbReference>
<evidence type="ECO:0000313" key="6">
    <source>
        <dbReference type="EMBL" id="EST49570.1"/>
    </source>
</evidence>
<dbReference type="InterPro" id="IPR004035">
    <property type="entry name" value="Endouclease-III_FeS-bd_BS"/>
</dbReference>
<dbReference type="SMART" id="SM00181">
    <property type="entry name" value="EGF"/>
    <property type="match status" value="11"/>
</dbReference>
<keyword evidence="2" id="KW-0378">Hydrolase</keyword>
<evidence type="ECO:0000256" key="1">
    <source>
        <dbReference type="ARBA" id="ARBA00008343"/>
    </source>
</evidence>
<dbReference type="AlphaFoldDB" id="V6LYB6"/>
<feature type="domain" description="EGF-like" evidence="5">
    <location>
        <begin position="447"/>
        <end position="476"/>
    </location>
</feature>
<dbReference type="InterPro" id="IPR009030">
    <property type="entry name" value="Growth_fac_rcpt_cys_sf"/>
</dbReference>
<dbReference type="EMBL" id="AUWU02000009">
    <property type="protein sequence ID" value="KAH0569439.1"/>
    <property type="molecule type" value="Genomic_DNA"/>
</dbReference>
<dbReference type="InterPro" id="IPR000742">
    <property type="entry name" value="EGF"/>
</dbReference>
<dbReference type="Proteomes" id="UP000018208">
    <property type="component" value="Unassembled WGS sequence"/>
</dbReference>
<feature type="domain" description="EGF-like" evidence="5">
    <location>
        <begin position="120"/>
        <end position="149"/>
    </location>
</feature>
<dbReference type="SMART" id="SM00261">
    <property type="entry name" value="FU"/>
    <property type="match status" value="6"/>
</dbReference>
<reference evidence="6 7" key="1">
    <citation type="journal article" date="2014" name="PLoS Genet.">
        <title>The Genome of Spironucleus salmonicida Highlights a Fish Pathogen Adapted to Fluctuating Environments.</title>
        <authorList>
            <person name="Xu F."/>
            <person name="Jerlstrom-Hultqvist J."/>
            <person name="Einarsson E."/>
            <person name="Astvaldsson A."/>
            <person name="Svard S.G."/>
            <person name="Andersson J.O."/>
        </authorList>
    </citation>
    <scope>NUCLEOTIDE SEQUENCE</scope>
    <source>
        <strain evidence="7">ATCC 50377</strain>
    </source>
</reference>
<feature type="domain" description="EGF-like" evidence="5">
    <location>
        <begin position="387"/>
        <end position="420"/>
    </location>
</feature>
<organism evidence="6">
    <name type="scientific">Spironucleus salmonicida</name>
    <dbReference type="NCBI Taxonomy" id="348837"/>
    <lineage>
        <taxon>Eukaryota</taxon>
        <taxon>Metamonada</taxon>
        <taxon>Diplomonadida</taxon>
        <taxon>Hexamitidae</taxon>
        <taxon>Hexamitinae</taxon>
        <taxon>Spironucleus</taxon>
    </lineage>
</organism>
<feature type="domain" description="EGF-like" evidence="5">
    <location>
        <begin position="180"/>
        <end position="209"/>
    </location>
</feature>
<keyword evidence="4" id="KW-0812">Transmembrane</keyword>
<dbReference type="VEuPathDB" id="GiardiaDB:SS50377_28384"/>
<feature type="transmembrane region" description="Helical" evidence="4">
    <location>
        <begin position="485"/>
        <end position="508"/>
    </location>
</feature>
<comment type="similarity">
    <text evidence="1">Belongs to the Nth/MutY family.</text>
</comment>
<name>V6LYB6_9EUKA</name>
<keyword evidence="8" id="KW-1185">Reference proteome</keyword>
<feature type="domain" description="EGF-like" evidence="5">
    <location>
        <begin position="331"/>
        <end position="360"/>
    </location>
</feature>
<dbReference type="Gene3D" id="2.10.220.10">
    <property type="entry name" value="Hormone Receptor, Insulin-like Growth Factor Receptor 1, Chain A, domain 2"/>
    <property type="match status" value="3"/>
</dbReference>
<dbReference type="GO" id="GO:0016798">
    <property type="term" value="F:hydrolase activity, acting on glycosyl bonds"/>
    <property type="evidence" value="ECO:0007669"/>
    <property type="project" value="UniProtKB-KW"/>
</dbReference>
<dbReference type="PROSITE" id="PS00764">
    <property type="entry name" value="ENDONUCLEASE_III_1"/>
    <property type="match status" value="1"/>
</dbReference>
<reference evidence="7" key="2">
    <citation type="submission" date="2020-12" db="EMBL/GenBank/DDBJ databases">
        <title>New Spironucleus salmonicida genome in near-complete chromosomes.</title>
        <authorList>
            <person name="Xu F."/>
            <person name="Kurt Z."/>
            <person name="Jimenez-Gonzalez A."/>
            <person name="Astvaldsson A."/>
            <person name="Andersson J.O."/>
            <person name="Svard S.G."/>
        </authorList>
    </citation>
    <scope>NUCLEOTIDE SEQUENCE</scope>
    <source>
        <strain evidence="7">ATCC 50377</strain>
    </source>
</reference>
<evidence type="ECO:0000256" key="3">
    <source>
        <dbReference type="ARBA" id="ARBA00023295"/>
    </source>
</evidence>
<dbReference type="OrthoDB" id="300641at2759"/>
<dbReference type="PANTHER" id="PTHR45756">
    <property type="entry name" value="PALMITOYLTRANSFERASE"/>
    <property type="match status" value="1"/>
</dbReference>
<dbReference type="SUPFAM" id="SSF57184">
    <property type="entry name" value="Growth factor receptor domain"/>
    <property type="match status" value="4"/>
</dbReference>
<feature type="domain" description="EGF-like" evidence="5">
    <location>
        <begin position="300"/>
        <end position="330"/>
    </location>
</feature>
<dbReference type="PANTHER" id="PTHR45756:SF1">
    <property type="entry name" value="PROTEIN KINASE DOMAIN CONTAINING PROTEIN"/>
    <property type="match status" value="1"/>
</dbReference>
<dbReference type="EMBL" id="KI545948">
    <property type="protein sequence ID" value="EST49570.1"/>
    <property type="molecule type" value="Genomic_DNA"/>
</dbReference>
<protein>
    <submittedName>
        <fullName evidence="6">Cysteine-rich membrane protein 2</fullName>
    </submittedName>
</protein>
<keyword evidence="4" id="KW-0472">Membrane</keyword>
<feature type="domain" description="EGF-like" evidence="5">
    <location>
        <begin position="89"/>
        <end position="119"/>
    </location>
</feature>
<dbReference type="InterPro" id="IPR053215">
    <property type="entry name" value="TKL_Ser/Thr_kinase"/>
</dbReference>
<evidence type="ECO:0000259" key="5">
    <source>
        <dbReference type="SMART" id="SM00181"/>
    </source>
</evidence>
<sequence length="550" mass="60292">MANYMCPENICPVTTVCPITGPRCVTCGIFNCAECLPETPDICVNCLPGHFKHKNSCQKCEYNCLLCSDSSSCTTCKPKFFLDRNQCLSCARNCELCTDANTCSQCQSKYYLNSDLTCSACSPGCNKCTDGNLCQVCLSGFSLQDGKCVKCPSKCSECTNDGICTQCNLSSVLINKACESCPAYCKNCSINGRCEICIDGYFLKNGKCTSCGAKCRICKSETECELCQPHMSVSLASGKNTCQYDYCNDINPCADTQYCVDTHYGNKCYELPDHCMVADINRACSKCLPHFVLFQGTCQKCDKRCEYCTSSSHCDNCFDGYFVGEKYECLNCSIGCANCINEKRCYKCFEGYLLENGICQKQPVIQCSSEQICPNGQYCLSIQGSSECQSCPQNCKTCVSASSCMSCKDDFVLTEEKQCIAYQSQADETCSLGQFFKQQQNGGQCQQCMENCEVCTSTDTCQTCSKNYSLNHGKCVENVNKTGQGAMVGIIICLLVIVGGVVGTAIFITQKRKRSVGNNNHVDILSNNEITIQGLQNVVDQKSILNSIKE</sequence>
<gene>
    <name evidence="6" type="ORF">SS50377_10070</name>
    <name evidence="7" type="ORF">SS50377_28384</name>
</gene>
<evidence type="ECO:0000313" key="7">
    <source>
        <dbReference type="EMBL" id="KAH0569439.1"/>
    </source>
</evidence>
<accession>V6LYB6</accession>
<evidence type="ECO:0000256" key="4">
    <source>
        <dbReference type="SAM" id="Phobius"/>
    </source>
</evidence>
<feature type="domain" description="EGF-like" evidence="5">
    <location>
        <begin position="150"/>
        <end position="179"/>
    </location>
</feature>
<keyword evidence="4" id="KW-1133">Transmembrane helix</keyword>